<organism evidence="4 5">
    <name type="scientific">Syntrophus gentianae</name>
    <dbReference type="NCBI Taxonomy" id="43775"/>
    <lineage>
        <taxon>Bacteria</taxon>
        <taxon>Pseudomonadati</taxon>
        <taxon>Thermodesulfobacteriota</taxon>
        <taxon>Syntrophia</taxon>
        <taxon>Syntrophales</taxon>
        <taxon>Syntrophaceae</taxon>
        <taxon>Syntrophus</taxon>
    </lineage>
</organism>
<keyword evidence="4" id="KW-0418">Kinase</keyword>
<dbReference type="PANTHER" id="PTHR43065">
    <property type="entry name" value="SENSOR HISTIDINE KINASE"/>
    <property type="match status" value="1"/>
</dbReference>
<keyword evidence="5" id="KW-1185">Reference proteome</keyword>
<proteinExistence type="predicted"/>
<dbReference type="STRING" id="43775.SAMN04489760_10648"/>
<dbReference type="CDD" id="cd00075">
    <property type="entry name" value="HATPase"/>
    <property type="match status" value="1"/>
</dbReference>
<dbReference type="Pfam" id="PF02518">
    <property type="entry name" value="HATPase_c"/>
    <property type="match status" value="1"/>
</dbReference>
<dbReference type="EMBL" id="FOBS01000006">
    <property type="protein sequence ID" value="SEM18699.1"/>
    <property type="molecule type" value="Genomic_DNA"/>
</dbReference>
<dbReference type="GO" id="GO:0004673">
    <property type="term" value="F:protein histidine kinase activity"/>
    <property type="evidence" value="ECO:0007669"/>
    <property type="project" value="UniProtKB-EC"/>
</dbReference>
<dbReference type="AlphaFoldDB" id="A0A1H7WCB1"/>
<evidence type="ECO:0000313" key="5">
    <source>
        <dbReference type="Proteomes" id="UP000198744"/>
    </source>
</evidence>
<comment type="catalytic activity">
    <reaction evidence="1">
        <text>ATP + protein L-histidine = ADP + protein N-phospho-L-histidine.</text>
        <dbReference type="EC" id="2.7.13.3"/>
    </reaction>
</comment>
<dbReference type="PANTHER" id="PTHR43065:SF29">
    <property type="entry name" value="SENSOR PROTEIN KINASE FLES"/>
    <property type="match status" value="1"/>
</dbReference>
<dbReference type="PRINTS" id="PR00344">
    <property type="entry name" value="BCTRLSENSOR"/>
</dbReference>
<sequence length="182" mass="20154">MLELALHILDIAENSIRAGAKLIRILIREDETRDLFLMRITDNGHGMSPEEQKKALDPFYTTKKVRRIGMGLPLLSDAAERTGGKMILRSKPGVGTVISAEFGLSHIDRQPMGDIPSVLIAIIVGNPGSDLIYRHEVQGRIYLLDTRNIKEALEDVPLNHPEVVNFLREHIMEGLSDIGAAA</sequence>
<keyword evidence="4" id="KW-0808">Transferase</keyword>
<dbReference type="RefSeq" id="WP_093882755.1">
    <property type="nucleotide sequence ID" value="NZ_FOBS01000006.1"/>
</dbReference>
<evidence type="ECO:0000256" key="2">
    <source>
        <dbReference type="ARBA" id="ARBA00012438"/>
    </source>
</evidence>
<evidence type="ECO:0000256" key="1">
    <source>
        <dbReference type="ARBA" id="ARBA00000085"/>
    </source>
</evidence>
<dbReference type="Proteomes" id="UP000198744">
    <property type="component" value="Unassembled WGS sequence"/>
</dbReference>
<evidence type="ECO:0000313" key="4">
    <source>
        <dbReference type="EMBL" id="SEM18699.1"/>
    </source>
</evidence>
<dbReference type="InterPro" id="IPR003594">
    <property type="entry name" value="HATPase_dom"/>
</dbReference>
<protein>
    <recommendedName>
        <fullName evidence="2">histidine kinase</fullName>
        <ecNumber evidence="2">2.7.13.3</ecNumber>
    </recommendedName>
</protein>
<dbReference type="InterPro" id="IPR004358">
    <property type="entry name" value="Sig_transdc_His_kin-like_C"/>
</dbReference>
<dbReference type="OrthoDB" id="9797586at2"/>
<gene>
    <name evidence="4" type="ORF">SAMN04489760_10648</name>
</gene>
<dbReference type="EC" id="2.7.13.3" evidence="2"/>
<evidence type="ECO:0000259" key="3">
    <source>
        <dbReference type="PROSITE" id="PS50109"/>
    </source>
</evidence>
<dbReference type="InterPro" id="IPR005467">
    <property type="entry name" value="His_kinase_dom"/>
</dbReference>
<dbReference type="PROSITE" id="PS50109">
    <property type="entry name" value="HIS_KIN"/>
    <property type="match status" value="1"/>
</dbReference>
<accession>A0A1H7WCB1</accession>
<name>A0A1H7WCB1_9BACT</name>
<dbReference type="Gene3D" id="3.30.565.10">
    <property type="entry name" value="Histidine kinase-like ATPase, C-terminal domain"/>
    <property type="match status" value="1"/>
</dbReference>
<dbReference type="InterPro" id="IPR036890">
    <property type="entry name" value="HATPase_C_sf"/>
</dbReference>
<reference evidence="4 5" key="1">
    <citation type="submission" date="2016-10" db="EMBL/GenBank/DDBJ databases">
        <authorList>
            <person name="de Groot N.N."/>
        </authorList>
    </citation>
    <scope>NUCLEOTIDE SEQUENCE [LARGE SCALE GENOMIC DNA]</scope>
    <source>
        <strain evidence="4 5">DSM 8423</strain>
    </source>
</reference>
<dbReference type="SUPFAM" id="SSF55874">
    <property type="entry name" value="ATPase domain of HSP90 chaperone/DNA topoisomerase II/histidine kinase"/>
    <property type="match status" value="1"/>
</dbReference>
<feature type="domain" description="Histidine kinase" evidence="3">
    <location>
        <begin position="1"/>
        <end position="106"/>
    </location>
</feature>
<dbReference type="SMART" id="SM00387">
    <property type="entry name" value="HATPase_c"/>
    <property type="match status" value="1"/>
</dbReference>